<evidence type="ECO:0000256" key="3">
    <source>
        <dbReference type="ARBA" id="ARBA00022692"/>
    </source>
</evidence>
<feature type="transmembrane region" description="Helical" evidence="7">
    <location>
        <begin position="200"/>
        <end position="218"/>
    </location>
</feature>
<dbReference type="Proteomes" id="UP000320839">
    <property type="component" value="Chromosome"/>
</dbReference>
<accession>A0A518FJ86</accession>
<name>A0A518FJ86_9PLAN</name>
<dbReference type="SUPFAM" id="SSF144091">
    <property type="entry name" value="Rhomboid-like"/>
    <property type="match status" value="1"/>
</dbReference>
<evidence type="ECO:0000256" key="7">
    <source>
        <dbReference type="SAM" id="Phobius"/>
    </source>
</evidence>
<keyword evidence="3 7" id="KW-0812">Transmembrane</keyword>
<protein>
    <submittedName>
        <fullName evidence="10">Rhomboid protease GlpG</fullName>
        <ecNumber evidence="10">3.4.21.105</ecNumber>
    </submittedName>
</protein>
<keyword evidence="5 7" id="KW-1133">Transmembrane helix</keyword>
<dbReference type="InterPro" id="IPR022764">
    <property type="entry name" value="Peptidase_S54_rhomboid_dom"/>
</dbReference>
<dbReference type="InterPro" id="IPR022732">
    <property type="entry name" value="Peptidase_S54_GlpG_N"/>
</dbReference>
<dbReference type="EMBL" id="CP036317">
    <property type="protein sequence ID" value="QDV16418.1"/>
    <property type="molecule type" value="Genomic_DNA"/>
</dbReference>
<evidence type="ECO:0000313" key="11">
    <source>
        <dbReference type="Proteomes" id="UP000320839"/>
    </source>
</evidence>
<dbReference type="EC" id="3.4.21.105" evidence="10"/>
<feature type="transmembrane region" description="Helical" evidence="7">
    <location>
        <begin position="290"/>
        <end position="307"/>
    </location>
</feature>
<keyword evidence="6 7" id="KW-0472">Membrane</keyword>
<evidence type="ECO:0000259" key="8">
    <source>
        <dbReference type="Pfam" id="PF01694"/>
    </source>
</evidence>
<comment type="similarity">
    <text evidence="2">Belongs to the peptidase S54 family.</text>
</comment>
<proteinExistence type="inferred from homology"/>
<evidence type="ECO:0000256" key="2">
    <source>
        <dbReference type="ARBA" id="ARBA00009045"/>
    </source>
</evidence>
<dbReference type="Pfam" id="PF01694">
    <property type="entry name" value="Rhomboid"/>
    <property type="match status" value="1"/>
</dbReference>
<organism evidence="10 11">
    <name type="scientific">Gimesia panareensis</name>
    <dbReference type="NCBI Taxonomy" id="2527978"/>
    <lineage>
        <taxon>Bacteria</taxon>
        <taxon>Pseudomonadati</taxon>
        <taxon>Planctomycetota</taxon>
        <taxon>Planctomycetia</taxon>
        <taxon>Planctomycetales</taxon>
        <taxon>Planctomycetaceae</taxon>
        <taxon>Gimesia</taxon>
    </lineage>
</organism>
<dbReference type="AlphaFoldDB" id="A0A518FJ86"/>
<comment type="subcellular location">
    <subcellularLocation>
        <location evidence="1">Membrane</location>
        <topology evidence="1">Multi-pass membrane protein</topology>
    </subcellularLocation>
</comment>
<dbReference type="Gene3D" id="1.20.1540.10">
    <property type="entry name" value="Rhomboid-like"/>
    <property type="match status" value="1"/>
</dbReference>
<feature type="transmembrane region" description="Helical" evidence="7">
    <location>
        <begin position="161"/>
        <end position="179"/>
    </location>
</feature>
<sequence>MRKIGTLPSEQQAKLFEDFLLTEKIGANIDASGDEWNIWVLDEDQVEQAKSELAAFEQDPTAAKYQAATRQAEAIRDEKIAQARAAVKRQVKVRETWNQPFTSRCPVTSLLIGVSVVVYIFLEYSDFSIQIRQALGICSFQVSGDMIRYDKRLLDIREGEVWRLITPIFMHFTFVHILFDGFMTYQLGGAIEIKKGSTKLALMVILIAIPSNLAQFYWGGEHFSNGGPGFGGLSGVVYGLFGYMWMKSQYDPQSSFYVPPNMVTILMVFYFLCLSGVFEEFTGKIANMAHTVGLISGIAIGLGSTWLREAGKSR</sequence>
<dbReference type="PANTHER" id="PTHR43731:SF14">
    <property type="entry name" value="PRESENILIN-ASSOCIATED RHOMBOID-LIKE PROTEIN, MITOCHONDRIAL"/>
    <property type="match status" value="1"/>
</dbReference>
<keyword evidence="4 10" id="KW-0378">Hydrolase</keyword>
<feature type="transmembrane region" description="Helical" evidence="7">
    <location>
        <begin position="230"/>
        <end position="246"/>
    </location>
</feature>
<evidence type="ECO:0000256" key="6">
    <source>
        <dbReference type="ARBA" id="ARBA00023136"/>
    </source>
</evidence>
<evidence type="ECO:0000313" key="10">
    <source>
        <dbReference type="EMBL" id="QDV16418.1"/>
    </source>
</evidence>
<evidence type="ECO:0000256" key="4">
    <source>
        <dbReference type="ARBA" id="ARBA00022801"/>
    </source>
</evidence>
<evidence type="ECO:0000256" key="1">
    <source>
        <dbReference type="ARBA" id="ARBA00004141"/>
    </source>
</evidence>
<dbReference type="GO" id="GO:0004252">
    <property type="term" value="F:serine-type endopeptidase activity"/>
    <property type="evidence" value="ECO:0007669"/>
    <property type="project" value="InterPro"/>
</dbReference>
<feature type="transmembrane region" description="Helical" evidence="7">
    <location>
        <begin position="258"/>
        <end position="278"/>
    </location>
</feature>
<feature type="domain" description="Peptidase S54 GlpG peptidase N-terminal" evidence="9">
    <location>
        <begin position="1"/>
        <end position="75"/>
    </location>
</feature>
<gene>
    <name evidence="10" type="primary">glpG_1</name>
    <name evidence="10" type="ORF">Pan153_10460</name>
</gene>
<reference evidence="10 11" key="1">
    <citation type="submission" date="2019-02" db="EMBL/GenBank/DDBJ databases">
        <title>Deep-cultivation of Planctomycetes and their phenomic and genomic characterization uncovers novel biology.</title>
        <authorList>
            <person name="Wiegand S."/>
            <person name="Jogler M."/>
            <person name="Boedeker C."/>
            <person name="Pinto D."/>
            <person name="Vollmers J."/>
            <person name="Rivas-Marin E."/>
            <person name="Kohn T."/>
            <person name="Peeters S.H."/>
            <person name="Heuer A."/>
            <person name="Rast P."/>
            <person name="Oberbeckmann S."/>
            <person name="Bunk B."/>
            <person name="Jeske O."/>
            <person name="Meyerdierks A."/>
            <person name="Storesund J.E."/>
            <person name="Kallscheuer N."/>
            <person name="Luecker S."/>
            <person name="Lage O.M."/>
            <person name="Pohl T."/>
            <person name="Merkel B.J."/>
            <person name="Hornburger P."/>
            <person name="Mueller R.-W."/>
            <person name="Bruemmer F."/>
            <person name="Labrenz M."/>
            <person name="Spormann A.M."/>
            <person name="Op den Camp H."/>
            <person name="Overmann J."/>
            <person name="Amann R."/>
            <person name="Jetten M.S.M."/>
            <person name="Mascher T."/>
            <person name="Medema M.H."/>
            <person name="Devos D.P."/>
            <person name="Kaster A.-K."/>
            <person name="Ovreas L."/>
            <person name="Rohde M."/>
            <person name="Galperin M.Y."/>
            <person name="Jogler C."/>
        </authorList>
    </citation>
    <scope>NUCLEOTIDE SEQUENCE [LARGE SCALE GENOMIC DNA]</scope>
    <source>
        <strain evidence="10 11">Pan153</strain>
    </source>
</reference>
<dbReference type="InterPro" id="IPR035952">
    <property type="entry name" value="Rhomboid-like_sf"/>
</dbReference>
<feature type="domain" description="Peptidase S54 rhomboid" evidence="8">
    <location>
        <begin position="159"/>
        <end position="302"/>
    </location>
</feature>
<evidence type="ECO:0000256" key="5">
    <source>
        <dbReference type="ARBA" id="ARBA00022989"/>
    </source>
</evidence>
<dbReference type="InterPro" id="IPR050925">
    <property type="entry name" value="Rhomboid_protease_S54"/>
</dbReference>
<dbReference type="OrthoDB" id="9813074at2"/>
<dbReference type="GO" id="GO:0016020">
    <property type="term" value="C:membrane"/>
    <property type="evidence" value="ECO:0007669"/>
    <property type="project" value="UniProtKB-SubCell"/>
</dbReference>
<dbReference type="Gene3D" id="3.30.70.2350">
    <property type="match status" value="1"/>
</dbReference>
<dbReference type="Pfam" id="PF12122">
    <property type="entry name" value="Rhomboid_N"/>
    <property type="match status" value="1"/>
</dbReference>
<dbReference type="GO" id="GO:0006508">
    <property type="term" value="P:proteolysis"/>
    <property type="evidence" value="ECO:0007669"/>
    <property type="project" value="UniProtKB-KW"/>
</dbReference>
<keyword evidence="10" id="KW-0645">Protease</keyword>
<dbReference type="RefSeq" id="WP_145454329.1">
    <property type="nucleotide sequence ID" value="NZ_CP036317.1"/>
</dbReference>
<dbReference type="PANTHER" id="PTHR43731">
    <property type="entry name" value="RHOMBOID PROTEASE"/>
    <property type="match status" value="1"/>
</dbReference>
<evidence type="ECO:0000259" key="9">
    <source>
        <dbReference type="Pfam" id="PF12122"/>
    </source>
</evidence>
<dbReference type="InterPro" id="IPR038236">
    <property type="entry name" value="GlpG_N_sf"/>
</dbReference>